<dbReference type="Proteomes" id="UP001497680">
    <property type="component" value="Unassembled WGS sequence"/>
</dbReference>
<evidence type="ECO:0000313" key="2">
    <source>
        <dbReference type="Proteomes" id="UP001497680"/>
    </source>
</evidence>
<dbReference type="EMBL" id="MU394287">
    <property type="protein sequence ID" value="KAI6091389.1"/>
    <property type="molecule type" value="Genomic_DNA"/>
</dbReference>
<evidence type="ECO:0000313" key="1">
    <source>
        <dbReference type="EMBL" id="KAI6091389.1"/>
    </source>
</evidence>
<accession>A0ACC0DF50</accession>
<name>A0ACC0DF50_9PEZI</name>
<organism evidence="1 2">
    <name type="scientific">Hypoxylon rubiginosum</name>
    <dbReference type="NCBI Taxonomy" id="110542"/>
    <lineage>
        <taxon>Eukaryota</taxon>
        <taxon>Fungi</taxon>
        <taxon>Dikarya</taxon>
        <taxon>Ascomycota</taxon>
        <taxon>Pezizomycotina</taxon>
        <taxon>Sordariomycetes</taxon>
        <taxon>Xylariomycetidae</taxon>
        <taxon>Xylariales</taxon>
        <taxon>Hypoxylaceae</taxon>
        <taxon>Hypoxylon</taxon>
    </lineage>
</organism>
<comment type="caution">
    <text evidence="1">The sequence shown here is derived from an EMBL/GenBank/DDBJ whole genome shotgun (WGS) entry which is preliminary data.</text>
</comment>
<gene>
    <name evidence="1" type="ORF">F4821DRAFT_281269</name>
</gene>
<protein>
    <submittedName>
        <fullName evidence="1">Uncharacterized protein</fullName>
    </submittedName>
</protein>
<reference evidence="1 2" key="1">
    <citation type="journal article" date="2022" name="New Phytol.">
        <title>Ecological generalism drives hyperdiversity of secondary metabolite gene clusters in xylarialean endophytes.</title>
        <authorList>
            <person name="Franco M.E.E."/>
            <person name="Wisecaver J.H."/>
            <person name="Arnold A.E."/>
            <person name="Ju Y.M."/>
            <person name="Slot J.C."/>
            <person name="Ahrendt S."/>
            <person name="Moore L.P."/>
            <person name="Eastman K.E."/>
            <person name="Scott K."/>
            <person name="Konkel Z."/>
            <person name="Mondo S.J."/>
            <person name="Kuo A."/>
            <person name="Hayes R.D."/>
            <person name="Haridas S."/>
            <person name="Andreopoulos B."/>
            <person name="Riley R."/>
            <person name="LaButti K."/>
            <person name="Pangilinan J."/>
            <person name="Lipzen A."/>
            <person name="Amirebrahimi M."/>
            <person name="Yan J."/>
            <person name="Adam C."/>
            <person name="Keymanesh K."/>
            <person name="Ng V."/>
            <person name="Louie K."/>
            <person name="Northen T."/>
            <person name="Drula E."/>
            <person name="Henrissat B."/>
            <person name="Hsieh H.M."/>
            <person name="Youens-Clark K."/>
            <person name="Lutzoni F."/>
            <person name="Miadlikowska J."/>
            <person name="Eastwood D.C."/>
            <person name="Hamelin R.C."/>
            <person name="Grigoriev I.V."/>
            <person name="U'Ren J.M."/>
        </authorList>
    </citation>
    <scope>NUCLEOTIDE SEQUENCE [LARGE SCALE GENOMIC DNA]</scope>
    <source>
        <strain evidence="1 2">ER1909</strain>
    </source>
</reference>
<keyword evidence="2" id="KW-1185">Reference proteome</keyword>
<sequence length="157" mass="16738">MKFIVPIFALLAGAAVGTTPPAESRDFISDLKVLLKELPPSDDADFHVEMRDLFEDYLGELTLLLLLTPPRYTIVKAMPLQDPSGLPPSGMSISAPTVQPAAHQNAPRCVNAYIPDPNDPDGDGEPGEGDNEANTTAGPPYSVFAMCVCLAYALLVL</sequence>
<proteinExistence type="predicted"/>